<evidence type="ECO:0000313" key="4">
    <source>
        <dbReference type="EMBL" id="OIT39360.1"/>
    </source>
</evidence>
<dbReference type="PANTHER" id="PTHR11017:SF393">
    <property type="entry name" value="ADP-RIBOSYL CYCLASE_CYCLIC ADP-RIBOSE HYDROLASE"/>
    <property type="match status" value="1"/>
</dbReference>
<dbReference type="SMART" id="SM00255">
    <property type="entry name" value="TIR"/>
    <property type="match status" value="1"/>
</dbReference>
<dbReference type="InterPro" id="IPR035897">
    <property type="entry name" value="Toll_tir_struct_dom_sf"/>
</dbReference>
<dbReference type="InterPro" id="IPR042197">
    <property type="entry name" value="Apaf_helical"/>
</dbReference>
<dbReference type="Pfam" id="PF01582">
    <property type="entry name" value="TIR"/>
    <property type="match status" value="1"/>
</dbReference>
<name>A0A314LCA9_NICAT</name>
<evidence type="ECO:0000259" key="3">
    <source>
        <dbReference type="PROSITE" id="PS50104"/>
    </source>
</evidence>
<protein>
    <submittedName>
        <fullName evidence="4">Tmv resistance protein n</fullName>
    </submittedName>
</protein>
<dbReference type="GO" id="GO:0007165">
    <property type="term" value="P:signal transduction"/>
    <property type="evidence" value="ECO:0007669"/>
    <property type="project" value="InterPro"/>
</dbReference>
<dbReference type="Proteomes" id="UP000187609">
    <property type="component" value="Unassembled WGS sequence"/>
</dbReference>
<dbReference type="Gramene" id="OIT39360">
    <property type="protein sequence ID" value="OIT39360"/>
    <property type="gene ID" value="A4A49_14202"/>
</dbReference>
<dbReference type="PANTHER" id="PTHR11017">
    <property type="entry name" value="LEUCINE-RICH REPEAT-CONTAINING PROTEIN"/>
    <property type="match status" value="1"/>
</dbReference>
<keyword evidence="1" id="KW-0433">Leucine-rich repeat</keyword>
<dbReference type="AlphaFoldDB" id="A0A314LCA9"/>
<dbReference type="InterPro" id="IPR044974">
    <property type="entry name" value="Disease_R_plants"/>
</dbReference>
<dbReference type="STRING" id="49451.A0A314LCA9"/>
<evidence type="ECO:0000313" key="5">
    <source>
        <dbReference type="Proteomes" id="UP000187609"/>
    </source>
</evidence>
<dbReference type="SUPFAM" id="SSF52540">
    <property type="entry name" value="P-loop containing nucleoside triphosphate hydrolases"/>
    <property type="match status" value="1"/>
</dbReference>
<dbReference type="Gene3D" id="1.10.8.430">
    <property type="entry name" value="Helical domain of apoptotic protease-activating factors"/>
    <property type="match status" value="1"/>
</dbReference>
<gene>
    <name evidence="4" type="primary">N_3</name>
    <name evidence="4" type="ORF">A4A49_14202</name>
</gene>
<dbReference type="PROSITE" id="PS50104">
    <property type="entry name" value="TIR"/>
    <property type="match status" value="1"/>
</dbReference>
<accession>A0A314LCA9</accession>
<dbReference type="SUPFAM" id="SSF52200">
    <property type="entry name" value="Toll/Interleukin receptor TIR domain"/>
    <property type="match status" value="1"/>
</dbReference>
<dbReference type="EMBL" id="MJEQ01000116">
    <property type="protein sequence ID" value="OIT39360.1"/>
    <property type="molecule type" value="Genomic_DNA"/>
</dbReference>
<evidence type="ECO:0000256" key="2">
    <source>
        <dbReference type="ARBA" id="ARBA00023027"/>
    </source>
</evidence>
<dbReference type="PRINTS" id="PR00364">
    <property type="entry name" value="DISEASERSIST"/>
</dbReference>
<comment type="caution">
    <text evidence="4">The sequence shown here is derived from an EMBL/GenBank/DDBJ whole genome shotgun (WGS) entry which is preliminary data.</text>
</comment>
<dbReference type="GO" id="GO:0006952">
    <property type="term" value="P:defense response"/>
    <property type="evidence" value="ECO:0007669"/>
    <property type="project" value="InterPro"/>
</dbReference>
<dbReference type="Pfam" id="PF00931">
    <property type="entry name" value="NB-ARC"/>
    <property type="match status" value="1"/>
</dbReference>
<organism evidence="4 5">
    <name type="scientific">Nicotiana attenuata</name>
    <name type="common">Coyote tobacco</name>
    <dbReference type="NCBI Taxonomy" id="49451"/>
    <lineage>
        <taxon>Eukaryota</taxon>
        <taxon>Viridiplantae</taxon>
        <taxon>Streptophyta</taxon>
        <taxon>Embryophyta</taxon>
        <taxon>Tracheophyta</taxon>
        <taxon>Spermatophyta</taxon>
        <taxon>Magnoliopsida</taxon>
        <taxon>eudicotyledons</taxon>
        <taxon>Gunneridae</taxon>
        <taxon>Pentapetalae</taxon>
        <taxon>asterids</taxon>
        <taxon>lamiids</taxon>
        <taxon>Solanales</taxon>
        <taxon>Solanaceae</taxon>
        <taxon>Nicotianoideae</taxon>
        <taxon>Nicotianeae</taxon>
        <taxon>Nicotiana</taxon>
    </lineage>
</organism>
<feature type="domain" description="TIR" evidence="3">
    <location>
        <begin position="10"/>
        <end position="177"/>
    </location>
</feature>
<dbReference type="Gene3D" id="3.40.50.300">
    <property type="entry name" value="P-loop containing nucleotide triphosphate hydrolases"/>
    <property type="match status" value="1"/>
</dbReference>
<sequence>MASSSSSSRWSYDVFLSFRGEDTRKTFTSHLYKVLNDKGIKTFQDDKRLEYGATIPEELCKAIEESQFVIVVFSKSYATSRWCLNELVKIMECKTQFKQTVIPIFYDVDPSHVRNQKESFAKAFEEHETKYKDDVEGIQRWRIALNASANLKGSCDNRDKTDADCIRQIVEQISSKLCKISLSYLQNVVGIDTHLEKIESLLAIGINDIRIVGIWDIKENKHGMHSLQNILLTKLSREKANYNNEEDGKHQMACRLRSKKVLIVLDDIDDKDYYLEYLAGHLDWFGNGSRIIITTRDKHLIGKNDVIYEVTALPDHESIQLFYQHAFRKGVPDEHFKDLSLNVVNYAKGLPLALKVWGSSLHNRDITVWKSAIEQMKNNPNSKIVEKLRISYDGLDSTHQEIFLI</sequence>
<dbReference type="Gene3D" id="3.40.50.10140">
    <property type="entry name" value="Toll/interleukin-1 receptor homology (TIR) domain"/>
    <property type="match status" value="1"/>
</dbReference>
<dbReference type="InterPro" id="IPR000157">
    <property type="entry name" value="TIR_dom"/>
</dbReference>
<dbReference type="InterPro" id="IPR027417">
    <property type="entry name" value="P-loop_NTPase"/>
</dbReference>
<dbReference type="InterPro" id="IPR002182">
    <property type="entry name" value="NB-ARC"/>
</dbReference>
<proteinExistence type="predicted"/>
<keyword evidence="5" id="KW-1185">Reference proteome</keyword>
<evidence type="ECO:0000256" key="1">
    <source>
        <dbReference type="ARBA" id="ARBA00022614"/>
    </source>
</evidence>
<reference evidence="4" key="1">
    <citation type="submission" date="2016-11" db="EMBL/GenBank/DDBJ databases">
        <title>The genome of Nicotiana attenuata.</title>
        <authorList>
            <person name="Xu S."/>
            <person name="Brockmoeller T."/>
            <person name="Gaquerel E."/>
            <person name="Navarro A."/>
            <person name="Kuhl H."/>
            <person name="Gase K."/>
            <person name="Ling Z."/>
            <person name="Zhou W."/>
            <person name="Kreitzer C."/>
            <person name="Stanke M."/>
            <person name="Tang H."/>
            <person name="Lyons E."/>
            <person name="Pandey P."/>
            <person name="Pandey S.P."/>
            <person name="Timmermann B."/>
            <person name="Baldwin I.T."/>
        </authorList>
    </citation>
    <scope>NUCLEOTIDE SEQUENCE [LARGE SCALE GENOMIC DNA]</scope>
    <source>
        <strain evidence="4">UT</strain>
    </source>
</reference>
<dbReference type="SMR" id="A0A314LCA9"/>
<dbReference type="GO" id="GO:0043531">
    <property type="term" value="F:ADP binding"/>
    <property type="evidence" value="ECO:0007669"/>
    <property type="project" value="InterPro"/>
</dbReference>
<keyword evidence="2" id="KW-0520">NAD</keyword>
<dbReference type="FunFam" id="3.40.50.10140:FF:000007">
    <property type="entry name" value="Disease resistance protein (TIR-NBS-LRR class)"/>
    <property type="match status" value="1"/>
</dbReference>